<dbReference type="GO" id="GO:0043531">
    <property type="term" value="F:ADP binding"/>
    <property type="evidence" value="ECO:0007669"/>
    <property type="project" value="InterPro"/>
</dbReference>
<name>A0AAW0KIW8_QUESU</name>
<sequence>MKLHLGRGHGEGQQSRVHEVLEFKIFEDMEKLGREMVARCVGLPLAIIVLGGLLATIETLDEWDIVHRNIKLHLGRGHDEGQQSRVHEVLVLSYFELPY</sequence>
<proteinExistence type="predicted"/>
<keyword evidence="2" id="KW-1185">Reference proteome</keyword>
<accession>A0AAW0KIW8</accession>
<evidence type="ECO:0000313" key="1">
    <source>
        <dbReference type="EMBL" id="KAK7839059.1"/>
    </source>
</evidence>
<organism evidence="1 2">
    <name type="scientific">Quercus suber</name>
    <name type="common">Cork oak</name>
    <dbReference type="NCBI Taxonomy" id="58331"/>
    <lineage>
        <taxon>Eukaryota</taxon>
        <taxon>Viridiplantae</taxon>
        <taxon>Streptophyta</taxon>
        <taxon>Embryophyta</taxon>
        <taxon>Tracheophyta</taxon>
        <taxon>Spermatophyta</taxon>
        <taxon>Magnoliopsida</taxon>
        <taxon>eudicotyledons</taxon>
        <taxon>Gunneridae</taxon>
        <taxon>Pentapetalae</taxon>
        <taxon>rosids</taxon>
        <taxon>fabids</taxon>
        <taxon>Fagales</taxon>
        <taxon>Fagaceae</taxon>
        <taxon>Quercus</taxon>
    </lineage>
</organism>
<protein>
    <submittedName>
        <fullName evidence="1">Disease susceptibility protein lov1</fullName>
    </submittedName>
</protein>
<dbReference type="AlphaFoldDB" id="A0AAW0KIW8"/>
<dbReference type="InterPro" id="IPR042197">
    <property type="entry name" value="Apaf_helical"/>
</dbReference>
<dbReference type="EMBL" id="PKMF04000292">
    <property type="protein sequence ID" value="KAK7839059.1"/>
    <property type="molecule type" value="Genomic_DNA"/>
</dbReference>
<evidence type="ECO:0000313" key="2">
    <source>
        <dbReference type="Proteomes" id="UP000237347"/>
    </source>
</evidence>
<dbReference type="Gene3D" id="1.10.8.430">
    <property type="entry name" value="Helical domain of apoptotic protease-activating factors"/>
    <property type="match status" value="1"/>
</dbReference>
<dbReference type="InterPro" id="IPR027417">
    <property type="entry name" value="P-loop_NTPase"/>
</dbReference>
<dbReference type="Proteomes" id="UP000237347">
    <property type="component" value="Unassembled WGS sequence"/>
</dbReference>
<dbReference type="SUPFAM" id="SSF52540">
    <property type="entry name" value="P-loop containing nucleoside triphosphate hydrolases"/>
    <property type="match status" value="1"/>
</dbReference>
<reference evidence="1 2" key="1">
    <citation type="journal article" date="2018" name="Sci. Data">
        <title>The draft genome sequence of cork oak.</title>
        <authorList>
            <person name="Ramos A.M."/>
            <person name="Usie A."/>
            <person name="Barbosa P."/>
            <person name="Barros P.M."/>
            <person name="Capote T."/>
            <person name="Chaves I."/>
            <person name="Simoes F."/>
            <person name="Abreu I."/>
            <person name="Carrasquinho I."/>
            <person name="Faro C."/>
            <person name="Guimaraes J.B."/>
            <person name="Mendonca D."/>
            <person name="Nobrega F."/>
            <person name="Rodrigues L."/>
            <person name="Saibo N.J.M."/>
            <person name="Varela M.C."/>
            <person name="Egas C."/>
            <person name="Matos J."/>
            <person name="Miguel C.M."/>
            <person name="Oliveira M.M."/>
            <person name="Ricardo C.P."/>
            <person name="Goncalves S."/>
        </authorList>
    </citation>
    <scope>NUCLEOTIDE SEQUENCE [LARGE SCALE GENOMIC DNA]</scope>
    <source>
        <strain evidence="2">cv. HL8</strain>
    </source>
</reference>
<comment type="caution">
    <text evidence="1">The sequence shown here is derived from an EMBL/GenBank/DDBJ whole genome shotgun (WGS) entry which is preliminary data.</text>
</comment>
<gene>
    <name evidence="1" type="primary">LOV1_1</name>
    <name evidence="1" type="ORF">CFP56_018827</name>
</gene>